<dbReference type="GO" id="GO:0016763">
    <property type="term" value="F:pentosyltransferase activity"/>
    <property type="evidence" value="ECO:0007669"/>
    <property type="project" value="TreeGrafter"/>
</dbReference>
<feature type="domain" description="Glycosyltransferase RgtA/B/C/D-like" evidence="9">
    <location>
        <begin position="59"/>
        <end position="216"/>
    </location>
</feature>
<name>A0A077EH98_9FLAO</name>
<feature type="transmembrane region" description="Helical" evidence="8">
    <location>
        <begin position="156"/>
        <end position="187"/>
    </location>
</feature>
<dbReference type="AlphaFoldDB" id="A0A077EH98"/>
<dbReference type="PANTHER" id="PTHR33908:SF11">
    <property type="entry name" value="MEMBRANE PROTEIN"/>
    <property type="match status" value="1"/>
</dbReference>
<evidence type="ECO:0000256" key="1">
    <source>
        <dbReference type="ARBA" id="ARBA00004651"/>
    </source>
</evidence>
<evidence type="ECO:0000256" key="8">
    <source>
        <dbReference type="SAM" id="Phobius"/>
    </source>
</evidence>
<dbReference type="InterPro" id="IPR038731">
    <property type="entry name" value="RgtA/B/C-like"/>
</dbReference>
<dbReference type="STRING" id="1338011.BD94_1749"/>
<evidence type="ECO:0000256" key="2">
    <source>
        <dbReference type="ARBA" id="ARBA00022475"/>
    </source>
</evidence>
<evidence type="ECO:0000256" key="4">
    <source>
        <dbReference type="ARBA" id="ARBA00022679"/>
    </source>
</evidence>
<keyword evidence="6 8" id="KW-1133">Transmembrane helix</keyword>
<feature type="transmembrane region" description="Helical" evidence="8">
    <location>
        <begin position="12"/>
        <end position="32"/>
    </location>
</feature>
<feature type="transmembrane region" description="Helical" evidence="8">
    <location>
        <begin position="52"/>
        <end position="70"/>
    </location>
</feature>
<gene>
    <name evidence="10" type="ORF">BD94_1749</name>
</gene>
<keyword evidence="3" id="KW-0328">Glycosyltransferase</keyword>
<keyword evidence="5 8" id="KW-0812">Transmembrane</keyword>
<dbReference type="PANTHER" id="PTHR33908">
    <property type="entry name" value="MANNOSYLTRANSFERASE YKCB-RELATED"/>
    <property type="match status" value="1"/>
</dbReference>
<dbReference type="GO" id="GO:0005886">
    <property type="term" value="C:plasma membrane"/>
    <property type="evidence" value="ECO:0007669"/>
    <property type="project" value="UniProtKB-SubCell"/>
</dbReference>
<evidence type="ECO:0000256" key="7">
    <source>
        <dbReference type="ARBA" id="ARBA00023136"/>
    </source>
</evidence>
<accession>A0A077EH98</accession>
<evidence type="ECO:0000313" key="11">
    <source>
        <dbReference type="Proteomes" id="UP000028933"/>
    </source>
</evidence>
<keyword evidence="4" id="KW-0808">Transferase</keyword>
<dbReference type="RefSeq" id="WP_024564547.1">
    <property type="nucleotide sequence ID" value="NZ_CP007547.1"/>
</dbReference>
<dbReference type="EMBL" id="CP007547">
    <property type="protein sequence ID" value="AIL45524.1"/>
    <property type="molecule type" value="Genomic_DNA"/>
</dbReference>
<feature type="transmembrane region" description="Helical" evidence="8">
    <location>
        <begin position="275"/>
        <end position="292"/>
    </location>
</feature>
<evidence type="ECO:0000259" key="9">
    <source>
        <dbReference type="Pfam" id="PF13231"/>
    </source>
</evidence>
<feature type="transmembrane region" description="Helical" evidence="8">
    <location>
        <begin position="199"/>
        <end position="218"/>
    </location>
</feature>
<feature type="transmembrane region" description="Helical" evidence="8">
    <location>
        <begin position="77"/>
        <end position="96"/>
    </location>
</feature>
<protein>
    <recommendedName>
        <fullName evidence="9">Glycosyltransferase RgtA/B/C/D-like domain-containing protein</fullName>
    </recommendedName>
</protein>
<evidence type="ECO:0000256" key="6">
    <source>
        <dbReference type="ARBA" id="ARBA00022989"/>
    </source>
</evidence>
<feature type="transmembrane region" description="Helical" evidence="8">
    <location>
        <begin position="325"/>
        <end position="345"/>
    </location>
</feature>
<keyword evidence="2" id="KW-1003">Cell membrane</keyword>
<dbReference type="InterPro" id="IPR050297">
    <property type="entry name" value="LipidA_mod_glycosyltrf_83"/>
</dbReference>
<keyword evidence="7 8" id="KW-0472">Membrane</keyword>
<feature type="transmembrane region" description="Helical" evidence="8">
    <location>
        <begin position="249"/>
        <end position="268"/>
    </location>
</feature>
<sequence>MKGNFINSDRFIKTTVLFSFIFLKFLIQYSLILPEYDLQRDEYLHLDQANHLAWGYLSVPPVTSWISYIIKLLGNSVFWIKFFPALFGALTTIVVWKTIEELGGNLFALILGASCVTFSVLFRLNTLYQPNSLDVLCWTLLYFFIIKYTNQQQFKWLYYASITFAFGFLNKYNIVFAAIGLLPAFIITPERKIFSNKKLYFSLVLAFVLILPNLLWQYQNNFPVVHHMKELADTQLVNVNRLDFIRSQFLFFPGTNIIILIGIFALIRYEPFKKYRLLFWSFFITLGIFLFLKAKDYYAIGIYPVYFAFGSVYIAYLLEKKSLKILKPVCVILAIASFIPMYLVAFPNRSPDYYITHKETFHKLGMLRWEDGKEYPLPQDFADMLGWKELAAKVDKVYLELDDPAHTLVLCDNYGQAGAINFYSKYGIQAVSFNADYINWFDLHKKYIHLIRVKNQSERKNELKETSPFFKHSVIADSVTNKYAREYGATIFSFSGAKIDISPRLQEEINKVKAR</sequence>
<reference evidence="10 11" key="1">
    <citation type="journal article" date="2013" name="Lancet">
        <title>First case of E anophelis outbreak in an intensive-care unit.</title>
        <authorList>
            <person name="Teo J."/>
            <person name="Tan S.Y."/>
            <person name="Tay M."/>
            <person name="Ding Y."/>
            <person name="Kjelleberg S."/>
            <person name="Givskov M."/>
            <person name="Lin R.T."/>
            <person name="Yang L."/>
        </authorList>
    </citation>
    <scope>NUCLEOTIDE SEQUENCE [LARGE SCALE GENOMIC DNA]</scope>
    <source>
        <strain evidence="10 11">NUHP1</strain>
    </source>
</reference>
<dbReference type="Proteomes" id="UP000028933">
    <property type="component" value="Chromosome"/>
</dbReference>
<proteinExistence type="predicted"/>
<dbReference type="KEGG" id="eao:BD94_1749"/>
<evidence type="ECO:0000256" key="3">
    <source>
        <dbReference type="ARBA" id="ARBA00022676"/>
    </source>
</evidence>
<feature type="transmembrane region" description="Helical" evidence="8">
    <location>
        <begin position="102"/>
        <end position="121"/>
    </location>
</feature>
<comment type="subcellular location">
    <subcellularLocation>
        <location evidence="1">Cell membrane</location>
        <topology evidence="1">Multi-pass membrane protein</topology>
    </subcellularLocation>
</comment>
<dbReference type="HOGENOM" id="CLU_037625_0_0_10"/>
<organism evidence="10 11">
    <name type="scientific">Elizabethkingia anophelis NUHP1</name>
    <dbReference type="NCBI Taxonomy" id="1338011"/>
    <lineage>
        <taxon>Bacteria</taxon>
        <taxon>Pseudomonadati</taxon>
        <taxon>Bacteroidota</taxon>
        <taxon>Flavobacteriia</taxon>
        <taxon>Flavobacteriales</taxon>
        <taxon>Weeksellaceae</taxon>
        <taxon>Elizabethkingia</taxon>
    </lineage>
</organism>
<evidence type="ECO:0000313" key="10">
    <source>
        <dbReference type="EMBL" id="AIL45524.1"/>
    </source>
</evidence>
<evidence type="ECO:0000256" key="5">
    <source>
        <dbReference type="ARBA" id="ARBA00022692"/>
    </source>
</evidence>
<dbReference type="eggNOG" id="COG1807">
    <property type="taxonomic scope" value="Bacteria"/>
</dbReference>
<dbReference type="Pfam" id="PF13231">
    <property type="entry name" value="PMT_2"/>
    <property type="match status" value="1"/>
</dbReference>
<feature type="transmembrane region" description="Helical" evidence="8">
    <location>
        <begin position="133"/>
        <end position="150"/>
    </location>
</feature>
<feature type="transmembrane region" description="Helical" evidence="8">
    <location>
        <begin position="298"/>
        <end position="318"/>
    </location>
</feature>
<dbReference type="GO" id="GO:0009103">
    <property type="term" value="P:lipopolysaccharide biosynthetic process"/>
    <property type="evidence" value="ECO:0007669"/>
    <property type="project" value="UniProtKB-ARBA"/>
</dbReference>